<evidence type="ECO:0000313" key="10">
    <source>
        <dbReference type="RefSeq" id="XP_065658062.1"/>
    </source>
</evidence>
<evidence type="ECO:0000256" key="2">
    <source>
        <dbReference type="ARBA" id="ARBA00022475"/>
    </source>
</evidence>
<keyword evidence="3 7" id="KW-0812">Transmembrane</keyword>
<evidence type="ECO:0000256" key="6">
    <source>
        <dbReference type="ARBA" id="ARBA00023170"/>
    </source>
</evidence>
<name>A0ABM4C8W3_HYDVU</name>
<evidence type="ECO:0000256" key="4">
    <source>
        <dbReference type="ARBA" id="ARBA00022989"/>
    </source>
</evidence>
<keyword evidence="6 10" id="KW-0675">Receptor</keyword>
<keyword evidence="2" id="KW-1003">Cell membrane</keyword>
<organism evidence="9 10">
    <name type="scientific">Hydra vulgaris</name>
    <name type="common">Hydra</name>
    <name type="synonym">Hydra attenuata</name>
    <dbReference type="NCBI Taxonomy" id="6087"/>
    <lineage>
        <taxon>Eukaryota</taxon>
        <taxon>Metazoa</taxon>
        <taxon>Cnidaria</taxon>
        <taxon>Hydrozoa</taxon>
        <taxon>Hydroidolina</taxon>
        <taxon>Anthoathecata</taxon>
        <taxon>Aplanulata</taxon>
        <taxon>Hydridae</taxon>
        <taxon>Hydra</taxon>
    </lineage>
</organism>
<dbReference type="PRINTS" id="PR00237">
    <property type="entry name" value="GPCRRHODOPSN"/>
</dbReference>
<feature type="domain" description="G-protein coupled receptors family 1 profile" evidence="8">
    <location>
        <begin position="1"/>
        <end position="201"/>
    </location>
</feature>
<comment type="subcellular location">
    <subcellularLocation>
        <location evidence="1">Cell membrane</location>
        <topology evidence="1">Multi-pass membrane protein</topology>
    </subcellularLocation>
</comment>
<evidence type="ECO:0000256" key="1">
    <source>
        <dbReference type="ARBA" id="ARBA00004651"/>
    </source>
</evidence>
<sequence length="286" mass="33143">MAIPRLFTDIITAFLVHTVVLHLCGITLDRFIALFFALRYRQIVTIKTTTRYLQSAWFVSFIASAIQVSWLFKELKNIANCIGLKSTNIEKWYSFVMFTLFLFIPMVFLAVAFGAMFCEIRKILLKTPALKVRTKLSGVTVQQRRVLYIFSIMYVCFGIFAMPYFTIRMMEDFKKLEISSVILEVVYALKITPSITNPLLYTANNKDFRKMIKITLLKAKKRLFHPFRKFSFNKLQSFGSDNRQTSIQMSSLVELSAQKSYNINESRTNSFASYNQVNNGCEDNVL</sequence>
<dbReference type="PANTHER" id="PTHR24241">
    <property type="entry name" value="NEUROPEPTIDE RECEPTOR-RELATED G-PROTEIN COUPLED RECEPTOR"/>
    <property type="match status" value="1"/>
</dbReference>
<dbReference type="PROSITE" id="PS50262">
    <property type="entry name" value="G_PROTEIN_RECEP_F1_2"/>
    <property type="match status" value="1"/>
</dbReference>
<feature type="transmembrane region" description="Helical" evidence="7">
    <location>
        <begin position="52"/>
        <end position="72"/>
    </location>
</feature>
<keyword evidence="5 7" id="KW-0472">Membrane</keyword>
<evidence type="ECO:0000256" key="7">
    <source>
        <dbReference type="SAM" id="Phobius"/>
    </source>
</evidence>
<dbReference type="Proteomes" id="UP001652625">
    <property type="component" value="Chromosome 07"/>
</dbReference>
<dbReference type="InterPro" id="IPR000276">
    <property type="entry name" value="GPCR_Rhodpsn"/>
</dbReference>
<evidence type="ECO:0000313" key="9">
    <source>
        <dbReference type="Proteomes" id="UP001652625"/>
    </source>
</evidence>
<evidence type="ECO:0000256" key="3">
    <source>
        <dbReference type="ARBA" id="ARBA00022692"/>
    </source>
</evidence>
<gene>
    <name evidence="10" type="primary">LOC101241597</name>
</gene>
<protein>
    <submittedName>
        <fullName evidence="10">Trace amine-associated receptor 8c</fullName>
    </submittedName>
</protein>
<feature type="transmembrane region" description="Helical" evidence="7">
    <location>
        <begin position="92"/>
        <end position="118"/>
    </location>
</feature>
<proteinExistence type="predicted"/>
<dbReference type="PANTHER" id="PTHR24241:SF76">
    <property type="entry name" value="NEUROPEPTIDE SIFAMIDE RECEPTOR"/>
    <property type="match status" value="1"/>
</dbReference>
<evidence type="ECO:0000256" key="5">
    <source>
        <dbReference type="ARBA" id="ARBA00023136"/>
    </source>
</evidence>
<feature type="transmembrane region" description="Helical" evidence="7">
    <location>
        <begin position="20"/>
        <end position="40"/>
    </location>
</feature>
<evidence type="ECO:0000259" key="8">
    <source>
        <dbReference type="PROSITE" id="PS50262"/>
    </source>
</evidence>
<dbReference type="RefSeq" id="XP_065658062.1">
    <property type="nucleotide sequence ID" value="XM_065801990.1"/>
</dbReference>
<feature type="transmembrane region" description="Helical" evidence="7">
    <location>
        <begin position="146"/>
        <end position="165"/>
    </location>
</feature>
<dbReference type="SUPFAM" id="SSF81321">
    <property type="entry name" value="Family A G protein-coupled receptor-like"/>
    <property type="match status" value="1"/>
</dbReference>
<dbReference type="Pfam" id="PF00001">
    <property type="entry name" value="7tm_1"/>
    <property type="match status" value="1"/>
</dbReference>
<keyword evidence="9" id="KW-1185">Reference proteome</keyword>
<reference evidence="10" key="1">
    <citation type="submission" date="2025-08" db="UniProtKB">
        <authorList>
            <consortium name="RefSeq"/>
        </authorList>
    </citation>
    <scope>IDENTIFICATION</scope>
</reference>
<dbReference type="Gene3D" id="1.20.1070.10">
    <property type="entry name" value="Rhodopsin 7-helix transmembrane proteins"/>
    <property type="match status" value="1"/>
</dbReference>
<dbReference type="GeneID" id="101241597"/>
<keyword evidence="4 7" id="KW-1133">Transmembrane helix</keyword>
<dbReference type="CDD" id="cd00637">
    <property type="entry name" value="7tm_classA_rhodopsin-like"/>
    <property type="match status" value="1"/>
</dbReference>
<accession>A0ABM4C8W3</accession>
<dbReference type="InterPro" id="IPR017452">
    <property type="entry name" value="GPCR_Rhodpsn_7TM"/>
</dbReference>